<protein>
    <submittedName>
        <fullName evidence="2">TniQ protein</fullName>
    </submittedName>
</protein>
<organism evidence="2 3">
    <name type="scientific">Donghicola tyrosinivorans</name>
    <dbReference type="NCBI Taxonomy" id="1652492"/>
    <lineage>
        <taxon>Bacteria</taxon>
        <taxon>Pseudomonadati</taxon>
        <taxon>Pseudomonadota</taxon>
        <taxon>Alphaproteobacteria</taxon>
        <taxon>Rhodobacterales</taxon>
        <taxon>Roseobacteraceae</taxon>
        <taxon>Donghicola</taxon>
    </lineage>
</organism>
<evidence type="ECO:0000313" key="2">
    <source>
        <dbReference type="EMBL" id="PRY89500.1"/>
    </source>
</evidence>
<dbReference type="EMBL" id="PVTQ01000006">
    <property type="protein sequence ID" value="PRY89500.1"/>
    <property type="molecule type" value="Genomic_DNA"/>
</dbReference>
<dbReference type="Proteomes" id="UP000238392">
    <property type="component" value="Unassembled WGS sequence"/>
</dbReference>
<accession>A0A2T0WS34</accession>
<dbReference type="OrthoDB" id="7595282at2"/>
<feature type="domain" description="TniQ" evidence="1">
    <location>
        <begin position="9"/>
        <end position="144"/>
    </location>
</feature>
<comment type="caution">
    <text evidence="2">The sequence shown here is derived from an EMBL/GenBank/DDBJ whole genome shotgun (WGS) entry which is preliminary data.</text>
</comment>
<reference evidence="2 3" key="1">
    <citation type="submission" date="2018-03" db="EMBL/GenBank/DDBJ databases">
        <title>Genomic Encyclopedia of Archaeal and Bacterial Type Strains, Phase II (KMG-II): from individual species to whole genera.</title>
        <authorList>
            <person name="Goeker M."/>
        </authorList>
    </citation>
    <scope>NUCLEOTIDE SEQUENCE [LARGE SCALE GENOMIC DNA]</scope>
    <source>
        <strain evidence="2 3">DSM 100212</strain>
    </source>
</reference>
<proteinExistence type="predicted"/>
<evidence type="ECO:0000313" key="3">
    <source>
        <dbReference type="Proteomes" id="UP000238392"/>
    </source>
</evidence>
<dbReference type="Pfam" id="PF06527">
    <property type="entry name" value="TniQ"/>
    <property type="match status" value="1"/>
</dbReference>
<evidence type="ECO:0000259" key="1">
    <source>
        <dbReference type="Pfam" id="PF06527"/>
    </source>
</evidence>
<dbReference type="InterPro" id="IPR009492">
    <property type="entry name" value="TniQ"/>
</dbReference>
<dbReference type="RefSeq" id="WP_106264665.1">
    <property type="nucleotide sequence ID" value="NZ_PVTQ01000006.1"/>
</dbReference>
<keyword evidence="3" id="KW-1185">Reference proteome</keyword>
<dbReference type="AlphaFoldDB" id="A0A2T0WS34"/>
<gene>
    <name evidence="2" type="ORF">CLV74_106203</name>
</gene>
<name>A0A2T0WS34_9RHOB</name>
<sequence length="624" mass="70028">MTFLPVSNPTPIHRETLYSYLSRLAAVWQTKAPDLAKDMGASFKLLLEQDEAAIESFADWAGLQPEVMAELLSWTGVRAGNVRMKFRDELYTSRALRNPIMRGCPICLQEDVAQAGEASSTAMAMRGHWQMREAHLCVQHHHPLVRFWEASKPRSRFDIGARLQEIKDDILSGALDCPRQTPTAYDLWLDQRLEDGSDDTWLKDHPVFVTTTFCRLLGEVLLNEPDSEQARVFGTIHSAAFDVVVQGEEAIREAFHQIASRATGALDEPYKIFGKLFSRLQHEYRDEQDFHPFRDLLRDCIFANWPIAAGEEVLGKAIESRKLHSLRTAERETGIGAKVLEQFLVEAGAFSADDNRPPNRKIFDAQAYAELLIEIPTLVGPIAMREAMGATRQELSALTDARVLVPRTQVEKVKNPWRICDGLSLVLELSRDAVPVDAEENDWETLLLACARRDTNIARLVQAIREKRLSVGHRIGVSGFHGIVLRKSEVDRITSPLRRAKKASLSDLSGTVPAATVGRSVGLRNGGTFQLLIEAGYVSARQITNPHSGRSQYRMTPEDIAAFHERFVTLTTLSDETLLHRNTLRGLITAQRIKPFSPEGQDFGAIYRREDIAPIMKSVVRLAH</sequence>